<evidence type="ECO:0000259" key="7">
    <source>
        <dbReference type="PROSITE" id="PS50217"/>
    </source>
</evidence>
<keyword evidence="3" id="KW-0010">Activator</keyword>
<dbReference type="InterPro" id="IPR004826">
    <property type="entry name" value="bZIP_Maf"/>
</dbReference>
<dbReference type="Gene3D" id="1.10.880.10">
    <property type="entry name" value="Transcription factor, Skn-1-like, DNA-binding domain"/>
    <property type="match status" value="1"/>
</dbReference>
<reference evidence="8" key="1">
    <citation type="submission" date="2018-09" db="EMBL/GenBank/DDBJ databases">
        <title>Transcription factor NF-E2-related factor 2 (Nrf2) is essential for the cellular defense against oxidative/electrophilic stress by up-regulating phase II detoxifying and oxidative stress enzyme genes.</title>
        <authorList>
            <person name="Wen C."/>
        </authorList>
    </citation>
    <scope>NUCLEOTIDE SEQUENCE</scope>
</reference>
<feature type="compositionally biased region" description="Low complexity" evidence="6">
    <location>
        <begin position="653"/>
        <end position="664"/>
    </location>
</feature>
<feature type="region of interest" description="Disordered" evidence="6">
    <location>
        <begin position="116"/>
        <end position="144"/>
    </location>
</feature>
<keyword evidence="4" id="KW-0804">Transcription</keyword>
<dbReference type="InterPro" id="IPR008917">
    <property type="entry name" value="TF_DNA-bd_sf"/>
</dbReference>
<keyword evidence="2" id="KW-0238">DNA-binding</keyword>
<keyword evidence="1" id="KW-0805">Transcription regulation</keyword>
<dbReference type="GO" id="GO:0000978">
    <property type="term" value="F:RNA polymerase II cis-regulatory region sequence-specific DNA binding"/>
    <property type="evidence" value="ECO:0007669"/>
    <property type="project" value="InterPro"/>
</dbReference>
<dbReference type="InterPro" id="IPR047167">
    <property type="entry name" value="NFE2-like"/>
</dbReference>
<dbReference type="Pfam" id="PF03131">
    <property type="entry name" value="bZIP_Maf"/>
    <property type="match status" value="1"/>
</dbReference>
<feature type="region of interest" description="Disordered" evidence="6">
    <location>
        <begin position="497"/>
        <end position="520"/>
    </location>
</feature>
<evidence type="ECO:0000256" key="2">
    <source>
        <dbReference type="ARBA" id="ARBA00023125"/>
    </source>
</evidence>
<dbReference type="AlphaFoldDB" id="A0A3Q8UGQ0"/>
<dbReference type="EMBL" id="MH922932">
    <property type="protein sequence ID" value="AZM32563.1"/>
    <property type="molecule type" value="mRNA"/>
</dbReference>
<accession>A0A3Q8UGQ0</accession>
<feature type="region of interest" description="Disordered" evidence="6">
    <location>
        <begin position="300"/>
        <end position="352"/>
    </location>
</feature>
<dbReference type="PANTHER" id="PTHR24411">
    <property type="entry name" value="NUCLEAR FACTOR ERYTHROID 2-RELATED FACTOR"/>
    <property type="match status" value="1"/>
</dbReference>
<evidence type="ECO:0000313" key="8">
    <source>
        <dbReference type="EMBL" id="AZM32563.1"/>
    </source>
</evidence>
<organism evidence="8">
    <name type="scientific">Cristaria plicata</name>
    <name type="common">Cockscomb pearl mussel</name>
    <dbReference type="NCBI Taxonomy" id="165446"/>
    <lineage>
        <taxon>Eukaryota</taxon>
        <taxon>Metazoa</taxon>
        <taxon>Spiralia</taxon>
        <taxon>Lophotrochozoa</taxon>
        <taxon>Mollusca</taxon>
        <taxon>Bivalvia</taxon>
        <taxon>Autobranchia</taxon>
        <taxon>Heteroconchia</taxon>
        <taxon>Palaeoheterodonta</taxon>
        <taxon>Unionida</taxon>
        <taxon>Unionoidea</taxon>
        <taxon>Unionidae</taxon>
        <taxon>Anodontinae</taxon>
        <taxon>Cristaria</taxon>
    </lineage>
</organism>
<dbReference type="PANTHER" id="PTHR24411:SF55">
    <property type="entry name" value="SEGMENTATION PROTEIN CAP'N'COLLAR"/>
    <property type="match status" value="1"/>
</dbReference>
<evidence type="ECO:0000256" key="3">
    <source>
        <dbReference type="ARBA" id="ARBA00023159"/>
    </source>
</evidence>
<feature type="region of interest" description="Disordered" evidence="6">
    <location>
        <begin position="862"/>
        <end position="887"/>
    </location>
</feature>
<dbReference type="SUPFAM" id="SSF47454">
    <property type="entry name" value="A DNA-binding domain in eukaryotic transcription factors"/>
    <property type="match status" value="1"/>
</dbReference>
<evidence type="ECO:0000256" key="4">
    <source>
        <dbReference type="ARBA" id="ARBA00023163"/>
    </source>
</evidence>
<feature type="compositionally biased region" description="Polar residues" evidence="6">
    <location>
        <begin position="248"/>
        <end position="257"/>
    </location>
</feature>
<feature type="compositionally biased region" description="Polar residues" evidence="6">
    <location>
        <begin position="602"/>
        <end position="622"/>
    </location>
</feature>
<feature type="region of interest" description="Disordered" evidence="6">
    <location>
        <begin position="231"/>
        <end position="280"/>
    </location>
</feature>
<protein>
    <submittedName>
        <fullName evidence="8">NF-E2-related factor 2</fullName>
    </submittedName>
</protein>
<feature type="compositionally biased region" description="Basic and acidic residues" evidence="6">
    <location>
        <begin position="231"/>
        <end position="242"/>
    </location>
</feature>
<feature type="compositionally biased region" description="Polar residues" evidence="6">
    <location>
        <begin position="667"/>
        <end position="688"/>
    </location>
</feature>
<dbReference type="SMART" id="SM00338">
    <property type="entry name" value="BRLZ"/>
    <property type="match status" value="1"/>
</dbReference>
<feature type="domain" description="BZIP" evidence="7">
    <location>
        <begin position="767"/>
        <end position="830"/>
    </location>
</feature>
<dbReference type="CDD" id="cd14698">
    <property type="entry name" value="bZIP_CNC"/>
    <property type="match status" value="1"/>
</dbReference>
<feature type="compositionally biased region" description="Basic and acidic residues" evidence="6">
    <location>
        <begin position="705"/>
        <end position="717"/>
    </location>
</feature>
<dbReference type="SMR" id="A0A3Q8UGQ0"/>
<proteinExistence type="evidence at transcript level"/>
<evidence type="ECO:0000256" key="5">
    <source>
        <dbReference type="ARBA" id="ARBA00023242"/>
    </source>
</evidence>
<evidence type="ECO:0000256" key="6">
    <source>
        <dbReference type="SAM" id="MobiDB-lite"/>
    </source>
</evidence>
<feature type="compositionally biased region" description="Polar residues" evidence="6">
    <location>
        <begin position="132"/>
        <end position="144"/>
    </location>
</feature>
<keyword evidence="5" id="KW-0539">Nucleus</keyword>
<dbReference type="PROSITE" id="PS50217">
    <property type="entry name" value="BZIP"/>
    <property type="match status" value="1"/>
</dbReference>
<feature type="compositionally biased region" description="Polar residues" evidence="6">
    <location>
        <begin position="304"/>
        <end position="352"/>
    </location>
</feature>
<dbReference type="GO" id="GO:0000981">
    <property type="term" value="F:DNA-binding transcription factor activity, RNA polymerase II-specific"/>
    <property type="evidence" value="ECO:0007669"/>
    <property type="project" value="TreeGrafter"/>
</dbReference>
<sequence>MIKQYFFDGLVQIAIVLSLLRIDINNLNDNYVNYPEVQEIILGQTAAITQSNFHNLINPYDPEPEIYRKNIDIDLSASHILRDLRSIRHLSQYLRPETDITTFLIVGGSSFHLNTGADAESSSQGVGGNHVEPSQTVSNPTVNNAIINNSSTENATLENLTNSESLLELSAPAELGSNPTTEDLDLIEVLWRQDIDLGVGKEVFDVNLRRQLEREREIELAKERQKQKDLELAQAKQDEQRRQQQQRWLSDNFTQDGETGEWVPLGRRVPPPPPAPDLMTSGQIQNFLSYDYEQLLNEDLAQPDPNTGYPSVSHQQSTVNHHIPQQTSPPHYSQRQHQGSQQNVPNPQTIYNNQGYQTHQVVPQYNDSHMQQGYNAQMNSYNNTSMTQMSPQQRYGRQESFEQTWQDLVNLLELPLQNNSQMINQSQRMTNTSGQLSNGHMIMTRMNTTAVSTSNPVMMPSPTDNTSSVLIQNATLPTPPAVSDNFTGFNNTEMMSPVHSSGMLSPSRQNNTMSSQPGQNYNSTVPSTSGMTPIEWDSSNMLFPNISGSINQTESLEDVDELLPELITEDDLDGINLAEMGINDTVISLSPAIKKHGDEASSDSAMSIGSPEQDTFSESTGSPFDGLEGATGGHDYDSSPGSSKTSKYDPDDYSFSHSCSYSHSENGHSNYSSSFNDTGYGSQGSPADTNHIHHNHSYPLQPGADPKDVKKQIGNDKPKHKGPHCRDHKRVVEMKIPFTVDQIVNLPVEEFNDIMSHHKFNEQQIQLIRDIRRRGKNKVAAHNCRKRKMDIIYTLGDEMQKLESDRERLIQERFMIDKETRELKEKFGALYQEIFHSLRDEHGHPYDPARFSLQQSSDGDVFLVPRNFTSAPENHDDKNKKRKNDKK</sequence>
<name>A0A3Q8UGQ0_CRIPL</name>
<dbReference type="PROSITE" id="PS00036">
    <property type="entry name" value="BZIP_BASIC"/>
    <property type="match status" value="1"/>
</dbReference>
<feature type="region of interest" description="Disordered" evidence="6">
    <location>
        <begin position="596"/>
        <end position="726"/>
    </location>
</feature>
<dbReference type="InterPro" id="IPR004827">
    <property type="entry name" value="bZIP"/>
</dbReference>
<dbReference type="GO" id="GO:0005634">
    <property type="term" value="C:nucleus"/>
    <property type="evidence" value="ECO:0007669"/>
    <property type="project" value="TreeGrafter"/>
</dbReference>
<evidence type="ECO:0000256" key="1">
    <source>
        <dbReference type="ARBA" id="ARBA00023015"/>
    </source>
</evidence>